<organism evidence="2 3">
    <name type="scientific">Sphaerulina musiva (strain SO2202)</name>
    <name type="common">Poplar stem canker fungus</name>
    <name type="synonym">Septoria musiva</name>
    <dbReference type="NCBI Taxonomy" id="692275"/>
    <lineage>
        <taxon>Eukaryota</taxon>
        <taxon>Fungi</taxon>
        <taxon>Dikarya</taxon>
        <taxon>Ascomycota</taxon>
        <taxon>Pezizomycotina</taxon>
        <taxon>Dothideomycetes</taxon>
        <taxon>Dothideomycetidae</taxon>
        <taxon>Mycosphaerellales</taxon>
        <taxon>Mycosphaerellaceae</taxon>
        <taxon>Sphaerulina</taxon>
    </lineage>
</organism>
<gene>
    <name evidence="2" type="ORF">SEPMUDRAFT_152380</name>
</gene>
<proteinExistence type="predicted"/>
<dbReference type="EMBL" id="KB456272">
    <property type="protein sequence ID" value="EMF08095.1"/>
    <property type="molecule type" value="Genomic_DNA"/>
</dbReference>
<reference evidence="2 3" key="1">
    <citation type="journal article" date="2012" name="PLoS Pathog.">
        <title>Diverse lifestyles and strategies of plant pathogenesis encoded in the genomes of eighteen Dothideomycetes fungi.</title>
        <authorList>
            <person name="Ohm R.A."/>
            <person name="Feau N."/>
            <person name="Henrissat B."/>
            <person name="Schoch C.L."/>
            <person name="Horwitz B.A."/>
            <person name="Barry K.W."/>
            <person name="Condon B.J."/>
            <person name="Copeland A.C."/>
            <person name="Dhillon B."/>
            <person name="Glaser F."/>
            <person name="Hesse C.N."/>
            <person name="Kosti I."/>
            <person name="LaButti K."/>
            <person name="Lindquist E.A."/>
            <person name="Lucas S."/>
            <person name="Salamov A.A."/>
            <person name="Bradshaw R.E."/>
            <person name="Ciuffetti L."/>
            <person name="Hamelin R.C."/>
            <person name="Kema G.H.J."/>
            <person name="Lawrence C."/>
            <person name="Scott J.A."/>
            <person name="Spatafora J.W."/>
            <person name="Turgeon B.G."/>
            <person name="de Wit P.J.G.M."/>
            <person name="Zhong S."/>
            <person name="Goodwin S.B."/>
            <person name="Grigoriev I.V."/>
        </authorList>
    </citation>
    <scope>NUCLEOTIDE SEQUENCE [LARGE SCALE GENOMIC DNA]</scope>
    <source>
        <strain evidence="2 3">SO2202</strain>
    </source>
</reference>
<dbReference type="OrthoDB" id="3634987at2759"/>
<feature type="region of interest" description="Disordered" evidence="1">
    <location>
        <begin position="67"/>
        <end position="93"/>
    </location>
</feature>
<sequence>MDPRDSNHDGNLEEALVLASQIIPEVERLRSHPELFSNELQEHHFLMKAGQLAYRSRELLDLSEQLGNLNPPLHKQRDGAAADSSADPQTKVKTNPWARFAEPSGLKDLPFVKEVQKDLPDMKPVSGCALPPAMVMIAERNKKRQDWYMGTMTNPPADVLALQHNLGDLVKNLHVVPGLEATHQRGIPLQPPMIEEVRLRKFSRARS</sequence>
<protein>
    <submittedName>
        <fullName evidence="2">Uncharacterized protein</fullName>
    </submittedName>
</protein>
<accession>M3C875</accession>
<evidence type="ECO:0000313" key="2">
    <source>
        <dbReference type="EMBL" id="EMF08095.1"/>
    </source>
</evidence>
<dbReference type="HOGENOM" id="CLU_1327117_0_0_1"/>
<dbReference type="AlphaFoldDB" id="M3C875"/>
<name>M3C875_SPHMS</name>
<evidence type="ECO:0000256" key="1">
    <source>
        <dbReference type="SAM" id="MobiDB-lite"/>
    </source>
</evidence>
<dbReference type="RefSeq" id="XP_016756216.1">
    <property type="nucleotide sequence ID" value="XM_016907413.1"/>
</dbReference>
<evidence type="ECO:0000313" key="3">
    <source>
        <dbReference type="Proteomes" id="UP000016931"/>
    </source>
</evidence>
<keyword evidence="3" id="KW-1185">Reference proteome</keyword>
<dbReference type="GeneID" id="27904550"/>
<dbReference type="Proteomes" id="UP000016931">
    <property type="component" value="Unassembled WGS sequence"/>
</dbReference>